<evidence type="ECO:0000313" key="7">
    <source>
        <dbReference type="EMBL" id="KAJ8731125.1"/>
    </source>
</evidence>
<dbReference type="InterPro" id="IPR036553">
    <property type="entry name" value="RPTC_insert"/>
</dbReference>
<evidence type="ECO:0000256" key="3">
    <source>
        <dbReference type="ARBA" id="ARBA00022517"/>
    </source>
</evidence>
<keyword evidence="8" id="KW-1185">Reference proteome</keyword>
<dbReference type="PANTHER" id="PTHR11096:SF1">
    <property type="entry name" value="RNA 3'-TERMINAL PHOSPHATE CYCLASE-LIKE PROTEIN"/>
    <property type="match status" value="1"/>
</dbReference>
<dbReference type="GO" id="GO:0005730">
    <property type="term" value="C:nucleolus"/>
    <property type="evidence" value="ECO:0007669"/>
    <property type="project" value="UniProtKB-SubCell"/>
</dbReference>
<dbReference type="InterPro" id="IPR016443">
    <property type="entry name" value="RNA3'_term_phos_cyc_type_2"/>
</dbReference>
<dbReference type="GO" id="GO:0004521">
    <property type="term" value="F:RNA endonuclease activity"/>
    <property type="evidence" value="ECO:0007669"/>
    <property type="project" value="TreeGrafter"/>
</dbReference>
<dbReference type="SMART" id="SM00029">
    <property type="entry name" value="GASTRIN"/>
    <property type="match status" value="104"/>
</dbReference>
<evidence type="ECO:0000256" key="4">
    <source>
        <dbReference type="ARBA" id="ARBA00023242"/>
    </source>
</evidence>
<keyword evidence="4" id="KW-0539">Nucleus</keyword>
<dbReference type="NCBIfam" id="TIGR03400">
    <property type="entry name" value="18S_RNA_Rcl1p"/>
    <property type="match status" value="1"/>
</dbReference>
<feature type="domain" description="RNA 3'-terminal phosphate cyclase insert" evidence="6">
    <location>
        <begin position="186"/>
        <end position="289"/>
    </location>
</feature>
<feature type="domain" description="RNA 3'-terminal phosphate cyclase" evidence="5">
    <location>
        <begin position="12"/>
        <end position="351"/>
    </location>
</feature>
<dbReference type="PROSITE" id="PS01287">
    <property type="entry name" value="RTC"/>
    <property type="match status" value="1"/>
</dbReference>
<dbReference type="PANTHER" id="PTHR11096">
    <property type="entry name" value="RNA 3' TERMINAL PHOSPHATE CYCLASE"/>
    <property type="match status" value="1"/>
</dbReference>
<dbReference type="InterPro" id="IPR013791">
    <property type="entry name" value="RNA3'-term_phos_cycl_insert"/>
</dbReference>
<keyword evidence="3" id="KW-0690">Ribosome biogenesis</keyword>
<dbReference type="GO" id="GO:0000479">
    <property type="term" value="P:endonucleolytic cleavage of tricistronic rRNA transcript (SSU-rRNA, 5.8S rRNA, LSU-rRNA)"/>
    <property type="evidence" value="ECO:0007669"/>
    <property type="project" value="TreeGrafter"/>
</dbReference>
<dbReference type="Proteomes" id="UP001231518">
    <property type="component" value="Chromosome 16"/>
</dbReference>
<dbReference type="InterPro" id="IPR023797">
    <property type="entry name" value="RNA3'_phos_cyclase_dom"/>
</dbReference>
<name>A0AAD8DXI9_MYTSE</name>
<comment type="similarity">
    <text evidence="2">Belongs to the RNA 3'-terminal cyclase family. Type 2 subfamily.</text>
</comment>
<dbReference type="InterPro" id="IPR000228">
    <property type="entry name" value="RNA3'_term_phos_cyc"/>
</dbReference>
<organism evidence="7 8">
    <name type="scientific">Mythimna separata</name>
    <name type="common">Oriental armyworm</name>
    <name type="synonym">Pseudaletia separata</name>
    <dbReference type="NCBI Taxonomy" id="271217"/>
    <lineage>
        <taxon>Eukaryota</taxon>
        <taxon>Metazoa</taxon>
        <taxon>Ecdysozoa</taxon>
        <taxon>Arthropoda</taxon>
        <taxon>Hexapoda</taxon>
        <taxon>Insecta</taxon>
        <taxon>Pterygota</taxon>
        <taxon>Neoptera</taxon>
        <taxon>Endopterygota</taxon>
        <taxon>Lepidoptera</taxon>
        <taxon>Glossata</taxon>
        <taxon>Ditrysia</taxon>
        <taxon>Noctuoidea</taxon>
        <taxon>Noctuidae</taxon>
        <taxon>Noctuinae</taxon>
        <taxon>Hadenini</taxon>
        <taxon>Mythimna</taxon>
    </lineage>
</organism>
<dbReference type="FunFam" id="3.30.360.20:FF:000001">
    <property type="entry name" value="RNA terminal phosphate cyclase-like 1"/>
    <property type="match status" value="1"/>
</dbReference>
<comment type="subcellular location">
    <subcellularLocation>
        <location evidence="1">Nucleus</location>
        <location evidence="1">Nucleolus</location>
    </subcellularLocation>
</comment>
<protein>
    <recommendedName>
        <fullName evidence="9">RNA 3'-terminal phosphate cyclase-like protein</fullName>
    </recommendedName>
</protein>
<dbReference type="Pfam" id="PF05189">
    <property type="entry name" value="RTC_insert"/>
    <property type="match status" value="1"/>
</dbReference>
<proteinExistence type="inferred from homology"/>
<dbReference type="InterPro" id="IPR020719">
    <property type="entry name" value="RNA3'_term_phos_cycl-like_CS"/>
</dbReference>
<evidence type="ECO:0000256" key="2">
    <source>
        <dbReference type="ARBA" id="ARBA00007089"/>
    </source>
</evidence>
<dbReference type="SUPFAM" id="SSF55205">
    <property type="entry name" value="EPT/RTPC-like"/>
    <property type="match status" value="1"/>
</dbReference>
<evidence type="ECO:0000259" key="6">
    <source>
        <dbReference type="Pfam" id="PF05189"/>
    </source>
</evidence>
<evidence type="ECO:0000259" key="5">
    <source>
        <dbReference type="Pfam" id="PF01137"/>
    </source>
</evidence>
<dbReference type="InterPro" id="IPR037136">
    <property type="entry name" value="RNA3'_phos_cyclase_dom_sf"/>
</dbReference>
<sequence>MVATVHNDLLVYKGSNFFRQRLLLATLSGRTIKIEEIRSTHDDPGLREYEVSLIRLLDKVTNGTRVELSETGTSVYYQPGILVGGQITHSCSTQRGIGYYLEILLALGPFCKEPLNAVLQGVTHSDLDVSVDKIKTSALPVLLKFILVDDGLELKVVRRGAPPLGGGEVVFKCPVRRSLRPLQWTQWGLVKRIRGIVYALRVSPTMANRVVDAAKGVMLNFIPDVYINTDQCRGSNAGKSPGFGISLVAETNEKTFYCAEAKSTDVGTGDITLPEDLGRECAQRLLDEIYRGGALDSSFQWLCALWMALGQKDVSECVVSSTDVGMGDITLPEELGRECAQRLLDEIYRGGALDSSFQWLCALWMALGQKDVSECVVSSTDVGMGDITLPEELGRECAQRLLDEIYRGGALDSSFQWLCALWMALGQKDVSECVVSSTDVGMGDITLPEELGRECAQRLLDEIYRGGALDSSFQWLCALWMALGQKDVSECVVSSTDVGMGDITLPEELGRECAQRLLDEIYRGGALDSSFQWLCALWMALGQKDVSECVVSSTDVGMGDITLPEELGRECAQRLLDEIYRGGALDSSFQWLCALWMALGQKDVSECVVSSTDVGMGDITLPEELGRECAQRLLDEIYRGGALDSSFQWLCALWMALGQKDVSECVVSSTDVGMGDITLPEELGRECAQRLLDEIYRGGALDSSFQWLCALWMALGQKDVSECVVSSTDVGMGDITLPEELGRECAQRLLDEIYRGGALDSSFQWLCALWMALGQKDVSECVVSSTDVGMGDITLPEELGRECAQRLLDEIYRGGALDSSFQWLCALWMALGQKDVSECVVSSTDVGMGDITLPEELGRECAQRLLDEIYRGGALDSSFQWLCALWMALGQKDVSECVVSSTDVGMGDITLPEELGRECAQRLLDEIYRGGALDSSFQWLCALWMALGQKDVSECVVSSTDVGMGDITLPEELGRECAQRLLDEIYRGGALDSSFQWLCALWMALGQKDVSECVVSSTDVGMGDITLPEELGRECAQRLLDEIYRGGALDSSFQWLCALWMALGQKDVSECVVSSTDVGMGDITLPEELGRECAQRLLDEIYRGGALDSSFQWLCALWMALGQKDVSECVVSSTDVGMGHITLPEELGRECAQRLLDEIYRGGALDSSFQWLCALWMALGQKDVSECVVSSTDVGMGDITLPEELGRECAQRLLDEIYRGGALDSSFQWLCALWMALGQKDVSECVVSSTDVGMGDITLPEELGRECAQRLLDEIYRGGALDSSFQWLCALWMALGQKDVSECVVSSTDVGMGDITLPEELGRECAQRLLDEIYRGGALDSSFQWLCALWMALGQKDVSECVVSSTDVGMGDITLPEELGRECAQRLLDEIYRGGALDSSFQWLCALWMALGQKDVSECVRLLDEIYRGGALDSSFQWLCALWMALGQKDVSECVVSSTDVGMGDITLPEELGRECAQRLLDEIYRGGALDSSFQWLCALWMALGQKDVSECVVSSTDVGMGDITLPEELGRECAQRLLDEIYRGGALDSSFQWLCALWMALGQKDVSECVVSSTDVGMGDITLPEELGRECAQRLLDEIYRGGALDSSFQWLCALWMALGQKDVSECVVSSTDVGMGDITLPEELGRECAQRLLDEIYRGGALDSSFQWLCALWMALGQKDVSECVVSSTDVGMGDITLPEELGRECAQRLLDEIYRGGALDSSFQWLCALWMALGQKDVSECVVSSTDVGMGDITLPEELGRECAQRLLDEIYRGGALDSSFQWLCALWMALGQKDVSECVVSSTDVGMGDITLPEELGRECAQRLLDEIYRGGALDSSFQWLCALWMALGQKDVSECVVSSTDVGMGDITLPEELGRECAQRLLDEIYRGGALDSSFQWLCALWMALGQKDVSECVVSSTDVGMGDITLPEELGRECAQRLLDEIYRGGALDSSFQWLCALWMALGQKDVSECVVSSTDVGMGDITLPEELGRECAQRLLDEIYRGGALDSSFQWLCALWMALGQKDVSECVVSSTDVGMGDITLPEELGRECAQRLLDEIYRGGALDSSFQWLCALWMALGQKDVSECVVSSTDVGMGDITLPEELGRECAQRLLDEIYRGGALDSSFQWLCALWMALGQKDVSECVVSSTDVGMGDITLPEELGRECAQRLLDEIYRGGALDSSFQWLCALWMALGQKDVSECVVSSTDVGMGDITLPEELGRECAQRLLDEIYRGGALDSSFQWLCALWMALGQKDVSECVVSSTDVGMGDITLPEELGRECAQRLLDEIYRGGALDSSFQWLCALWMALGQKDVSECVVSSTDVGMGDITLPEELGRECAQRLLDEIYRGGALDSSFQWLCALWMALGQKDVSECVVSSTDVGMGDITLPEELGRECAQRLLDEIYRGGALDSSFQWLCALWMALGQKDVSECVVSSTDVGMGDITLPEELGRECAQRLLDEIYRGGALDSSFQWLCALWMALGQKDVSECVVSSTDVGMGDITLPEELGRECAQRLLDEIYRGGALDSSFQWLCALWMALGQKDVSECVVSSTDVGMGDITLPEELGRECAQRLLDEIYRGGALDSSFQWLCALWMALGQKDVSECVVSSTDVGMGDITLPEELGRECAQRLLDEIYRGGALDSSFQWLCALWMALGQKDVSECVVSSTDVGMGDITLPEELGRECAQRLLDEIYRGGALDSSFQWLCALWMALGQKDVSECVVSSTDVGMGDITLPEELGRECAQRLLDEIYRGGALDSSFQWLCALWMALGQKDVSECVVSSTDVGMGDITLPEELGRECAQRLLDEIYRGGALDSSFQWLCALWMALGQKDVSECVVSSTDVGMGDITLPEELGRECAQRLLDEIYRGGALDSSFQWLCALWMALGQKDVSECVVSSTDVGMGDITLPEELGRECAQRLLDEIYRGGALDSSFQWLCALWMALGQKDVSECVVSSTDVGMGDITLPEELGRECAQRLLDEIYRGGALDSSFQWLCALWMALGQKDVSECVVSSTDVGMGDITLPEELGRECAQRLLDEIYRGGALDSSFQWLCALWMALGQKDVSECVVSSTDVGMGDITLPEELGRECAQRLLDEIYRGGALDSSFQWLCALWMALGQKDVSECVVSSTDVGMGDITLPEELGRECAQRLLDEIYRGGALDSSFQWLCALWMALGQKDVSECVVSSTDVGMGHITLPEELGRECAQRLLDEIYRGGALDSSFQWLCALWMALGQKDVSECVVSSTDVGMGDITLPEELGRECAQRLLDEIYRGGALDSSFQWLCALWMALGQKDVSECVVSSTDVGMGDITLPEELGRECAQRLLDEIYRGGALDSSFQWLCALWMALGQKDVSECVVSSTDVGMGDITLPEELGRECAQRLLDEIYRGGALDSSFQWLCALWMALGQKDVSECVVSSTDVGMGDITLPEELGRECAQRLLDEIYRGGALDSSFQWLCALWMALGQKDVSECVVSSTDVGMGDITLPEELGRECAQRLLDEIYRGGALDSSFQWLCALWMALGQKDVSECVVSSTDVGMGDITLPEELGRECAQRLLDEIYRGGALDSSFQWLCALWMALGQKDVSECVVSSTDVGMGDITLPEELGRECAQRLLDEIYRGGALDSSFQWLCALWMALGQKDVSECVVSSTDVGMGDITLPEELGRECAQRLLDEIYRGGALDSSFQWLCALWMALGQKDVSECVVSSTDVGMGDITLPEELGRECAQRLLDEIYRGGALDSSFQWLCALWMALGQKDVSECVVSSTDVGMGDITLPEELGRECAQRLLDEIYRGGALDSSFQWLCALWMALGQKDVSECVVSSTDVGMGDITLPEELGRECAQRLLDEIYRGGALDSSFQWLCALWMALGQKDVSECVVSSTDVGMGDITLPEELGRECAQRLLDEIYRGGALDSSFQWLCALWMALGQKDVSECVVSSTDVGMGDITLPEELGRECAQRLLDEIYRGGALDSSFQWLCALWMALGQKDVSECVVSSTDVGMGDITLPEELGRECAQRLLDEIYRGGALDSSFQWLCALWMALGQKDVSECVVSSTDVGMGDITLPEELGRECAQRLLDEIYRGGALDSSFQWLCALWMALGQKDVSECVVSSTDVGMGDITLPEELGRECAQRLLDEIYRGGALDSSFQWLCALWMALGQKDVSECVVSSTDVGMGDITLPEELGRECAQRLLDEIYRGGALDSSFQWLCALWMALGQKDVSECVVSSTDVGMGDITLPEELGRECAQRLLDEIYRGGALDSSFQWLCALWMALGQKDVSECVVSSTDVGMGDITLPEELGRECAQRLLDEIYRGGALDSSFQWLCALWMALGQKDVSECVVSSTDVGMGDITLPEELGRECAQRLLDEIYRGGALDSSFQWLCALWMALGQKDVSECVVSSTDVGMGDITLPEELGRECAQRLLDEIYRGGALDSSFQWLCALWMALGQKDVSECVVSSTDVGMGDITLPEELGRECAQRLLDEIYRGGALDSSFQWLCALWMALGQKDVSECVVSSTDVGMGDITLPEELGRECAQRLLDEIYRGGALDSSFQWLCALWMALGQKDVSECVVSSTDVGMGDITLPEELGRECAQRLLDEIYRGGALDSSFQWLCALWMALGQKDVSECVVSSTDVGMGDITLPEELGRECAQRLLDEIYRGGALDSSFQWLCALWMALGQKDVSECVVSSTDVGMGDITLPEELGRECAQRLLDEIYRGGALDSSFQWLCALWMALGQKDVSECVVSSTDVGMGDITLPEELGRECAQRLLDEIYRGGALDSSFQWLCALWMALGQKDVSECVVSSTDVGMGDITLPEELGRECAQRLLDEIYRGGALDSSFQWLCALWMALGQKDVSECVVSSTDVGMGDITLPEELGRECAQRLLDEIYRGGALDSSFQWLCALWMALGQKDVSECVVSSTDVGMGDITLPEELGRECAQRLLDEIYRGGALDSSFQWLCALWMALGQKDVSECVVSSTDVGMGDITLPEELGRECAQRLLDEIYRGGALDSSFQWLCALWMALGQKDVSECVVSSTDVGMGDITLPEELGRECAQRLLDEIYRGGALDSSFQWLCALWMALGQKDVSECVVSSTDVGMGDITLPEELGRECAQRLLDEIYRGGALDSSFQWLCALWMALGQKDVSECVVSSTDVGMGDITLPEELGRECAQRLLDEIYRGGALDSSFQWLCALWMALGQKDVSECVVSSTDVGMGDITLPEELGRECAQRLLDEIYRGGALDSSFQWLCALWMALGQKDVSECVVSSTDVGMGDITLPEELGRECAQRLLDEIYRGGALDSSFQWLCALWMALGQKDVSECVVSSTDVGMGDITLPEELGRECAQRLLDEIYRGGALDSSFQWLCALWMALGQKDVSECVVSSTDVGMGDITLPEELGRECAQRLLDEIYRGGALDSSFQWLCALWMALGQKDVSECVVSSTDVGMGDITLPEDLGRECAQRLLDEIYRGGALDSSFQWLCALWMALGQKDVSECVVSSTDVGMGDITLPEELGRECAQRLLDEIYRGGALDSSFQWLCALWMALGQKDVSECVVSSTDVGMGDITLPEELGRECAQRLLDEIYRGGALDSSFQWLCALWMALGQKDVSECVVSSTDVGMGDITLPEELGRECAQRLLDEIYRGGALDSSFQWLCALWMALGQKDVSECVVSSTDVGMGDITLPEELGRECAQRLLDEIYRGGALDSSFQWLCALWMALGQKDVSECVVSSTDVGMGDITLPEELGRECAQRLLDEIYRGGALDSSFQWLCALWMALGQKDVSECVVSSTDVGMGDITLPEELGRECAQRLLDEIYRGGALDSSFQWLCALWMALGQKDVSECVVSSTDVGMGDITLPEELGRECAQRLLDEIYRGGALDSSFQWLCALWMALGQKDVSECVVSSTDVGMGDITLPEELGRECAQRLLDEIYRGGALDSSFQWLCALWMALGQKDVSECVVSSTDVGMGDITLPEELGRECAQRLLDEIYRGGALDSSFQWLCALWMALGQKDVSECVVSSTDVGMGDITLPEELGRECAQRLLDEIYRGGALDSSFQWLCALWMALGQKDVSECVVSSTDVGMGDITLPEELGRECAQRLLDEIYRGGALDSSFQWLCALWMALGQKDVSECVVSSTDVGMGDITLPEELGRECAQRLLDEIYRGGALDSSFQWLCALWMALGQKDVSECVVSSTDVGMGDITLPEELGRECAQRLLDEIYRGGALDSSFQWLCALWMALGQKDVSECVVSSTDVGMGDITLPEELGRECAQRLLDEIYRGGALDSSFQWLCALWMALGQKDVSECIMGPLSDYTITFLQLLKEFFGVMFKLEVQQPGSGEESDDEEVAPASKVKMTCVGIGYVNISKRTL</sequence>
<evidence type="ECO:0008006" key="9">
    <source>
        <dbReference type="Google" id="ProtNLM"/>
    </source>
</evidence>
<accession>A0AAD8DXI9</accession>
<reference evidence="7" key="1">
    <citation type="submission" date="2023-03" db="EMBL/GenBank/DDBJ databases">
        <title>Chromosome-level genomes of two armyworms, Mythimna separata and Mythimna loreyi, provide insights into the biosynthesis and reception of sex pheromones.</title>
        <authorList>
            <person name="Zhao H."/>
        </authorList>
    </citation>
    <scope>NUCLEOTIDE SEQUENCE</scope>
    <source>
        <strain evidence="7">BeijingLab</strain>
        <tissue evidence="7">Pupa</tissue>
    </source>
</reference>
<evidence type="ECO:0000256" key="1">
    <source>
        <dbReference type="ARBA" id="ARBA00004604"/>
    </source>
</evidence>
<dbReference type="CDD" id="cd00875">
    <property type="entry name" value="RNA_Cyclase_Class_I"/>
    <property type="match status" value="1"/>
</dbReference>
<dbReference type="EMBL" id="JARGEI010000005">
    <property type="protein sequence ID" value="KAJ8731125.1"/>
    <property type="molecule type" value="Genomic_DNA"/>
</dbReference>
<dbReference type="Gene3D" id="3.65.10.20">
    <property type="entry name" value="RNA 3'-terminal phosphate cyclase domain"/>
    <property type="match status" value="105"/>
</dbReference>
<comment type="caution">
    <text evidence="7">The sequence shown here is derived from an EMBL/GenBank/DDBJ whole genome shotgun (WGS) entry which is preliminary data.</text>
</comment>
<dbReference type="Gene3D" id="3.30.360.20">
    <property type="entry name" value="RNA 3'-terminal phosphate cyclase, insert domain"/>
    <property type="match status" value="1"/>
</dbReference>
<gene>
    <name evidence="7" type="ORF">PYW07_004289</name>
</gene>
<dbReference type="Pfam" id="PF01137">
    <property type="entry name" value="RTC"/>
    <property type="match status" value="1"/>
</dbReference>
<dbReference type="InterPro" id="IPR013792">
    <property type="entry name" value="RNA3'P_cycl/enolpyr_Trfase_a/b"/>
</dbReference>
<evidence type="ECO:0000313" key="8">
    <source>
        <dbReference type="Proteomes" id="UP001231518"/>
    </source>
</evidence>